<evidence type="ECO:0000256" key="1">
    <source>
        <dbReference type="SAM" id="MobiDB-lite"/>
    </source>
</evidence>
<dbReference type="RefSeq" id="WP_019149951.1">
    <property type="nucleotide sequence ID" value="NZ_CP102252.1"/>
</dbReference>
<sequence>MDLKTIQGELQQLSELVEGWVQADDIPALERDLALEKLRSVYDKVRFGASEPVTETPAGEEDTAVAEVIDLGDVLSLDPFAGEEEPEPEPEPAEPAAEEAIPESGPVMDPEPVAEPEPVMEPEPVVEPVAESEAEPEPEPEFVAGPAPAEPEPAPAEPAPVEPEPVAELSGEFVSEPFSAEPEPEPEPNPEPELEQQPQSDPQPVAAAEPASEPEEESEKSHYVAPTLFGLEEETIRHRNKQRVIMSLYDPAVETPARPEPAPKPAPAPAEAPAPAPVVETPAPEVGAPVPAEVSAPEPEVAAGKPAAVPEVSAAAPEFRKPVFGTVPEPEEEDEPGFEEITLEPAAPAGTVLGDIINHDVQTLADTLAAPRDRASELRRSEPVTDLRRAIGINDKFLLIRDLFGGDGEAYEKAIGVLNDCADFDDCMIYIAENYAWNPNSDGVKLLMDLLERKFA</sequence>
<feature type="region of interest" description="Disordered" evidence="1">
    <location>
        <begin position="72"/>
        <end position="237"/>
    </location>
</feature>
<feature type="compositionally biased region" description="Pro residues" evidence="1">
    <location>
        <begin position="148"/>
        <end position="163"/>
    </location>
</feature>
<name>A0ABY5V9H3_9BACT</name>
<feature type="compositionally biased region" description="Pro residues" evidence="1">
    <location>
        <begin position="258"/>
        <end position="276"/>
    </location>
</feature>
<feature type="compositionally biased region" description="Low complexity" evidence="1">
    <location>
        <begin position="277"/>
        <end position="309"/>
    </location>
</feature>
<feature type="region of interest" description="Disordered" evidence="1">
    <location>
        <begin position="252"/>
        <end position="309"/>
    </location>
</feature>
<evidence type="ECO:0000313" key="2">
    <source>
        <dbReference type="EMBL" id="UWN65422.1"/>
    </source>
</evidence>
<evidence type="ECO:0000313" key="3">
    <source>
        <dbReference type="Proteomes" id="UP001058267"/>
    </source>
</evidence>
<keyword evidence="3" id="KW-1185">Reference proteome</keyword>
<feature type="compositionally biased region" description="Acidic residues" evidence="1">
    <location>
        <begin position="81"/>
        <end position="101"/>
    </location>
</feature>
<gene>
    <name evidence="2" type="ORF">NQ519_00900</name>
</gene>
<organism evidence="2 3">
    <name type="scientific">Alistipes senegalensis JC50</name>
    <dbReference type="NCBI Taxonomy" id="1033732"/>
    <lineage>
        <taxon>Bacteria</taxon>
        <taxon>Pseudomonadati</taxon>
        <taxon>Bacteroidota</taxon>
        <taxon>Bacteroidia</taxon>
        <taxon>Bacteroidales</taxon>
        <taxon>Rikenellaceae</taxon>
        <taxon>Alistipes</taxon>
    </lineage>
</organism>
<protein>
    <submittedName>
        <fullName evidence="2">Uncharacterized protein</fullName>
    </submittedName>
</protein>
<proteinExistence type="predicted"/>
<accession>A0ABY5V9H3</accession>
<dbReference type="Proteomes" id="UP001058267">
    <property type="component" value="Chromosome"/>
</dbReference>
<feature type="compositionally biased region" description="Low complexity" evidence="1">
    <location>
        <begin position="195"/>
        <end position="211"/>
    </location>
</feature>
<feature type="compositionally biased region" description="Acidic residues" evidence="1">
    <location>
        <begin position="182"/>
        <end position="194"/>
    </location>
</feature>
<feature type="compositionally biased region" description="Acidic residues" evidence="1">
    <location>
        <begin position="130"/>
        <end position="140"/>
    </location>
</feature>
<dbReference type="EMBL" id="CP102252">
    <property type="protein sequence ID" value="UWN65422.1"/>
    <property type="molecule type" value="Genomic_DNA"/>
</dbReference>
<reference evidence="2" key="1">
    <citation type="journal article" date="2022" name="Cell">
        <title>Design, construction, and in vivo augmentation of a complex gut microbiome.</title>
        <authorList>
            <person name="Cheng A.G."/>
            <person name="Ho P.Y."/>
            <person name="Aranda-Diaz A."/>
            <person name="Jain S."/>
            <person name="Yu F.B."/>
            <person name="Meng X."/>
            <person name="Wang M."/>
            <person name="Iakiviak M."/>
            <person name="Nagashima K."/>
            <person name="Zhao A."/>
            <person name="Murugkar P."/>
            <person name="Patil A."/>
            <person name="Atabakhsh K."/>
            <person name="Weakley A."/>
            <person name="Yan J."/>
            <person name="Brumbaugh A.R."/>
            <person name="Higginbottom S."/>
            <person name="Dimas A."/>
            <person name="Shiver A.L."/>
            <person name="Deutschbauer A."/>
            <person name="Neff N."/>
            <person name="Sonnenburg J.L."/>
            <person name="Huang K.C."/>
            <person name="Fischbach M.A."/>
        </authorList>
    </citation>
    <scope>NUCLEOTIDE SEQUENCE</scope>
    <source>
        <strain evidence="2">JC50</strain>
    </source>
</reference>